<sequence>MADEIPKNTKASPEEKSSSAAEESVSDASAAPSKLLSVTSTEMQRGVASRAEGGTLSTTGARPKTKKDAGLNKAATKKVNPQKGMNLWSQRKTKKRMNRWRKMTNRNREFNEL</sequence>
<feature type="compositionally biased region" description="Basic and acidic residues" evidence="1">
    <location>
        <begin position="1"/>
        <end position="17"/>
    </location>
</feature>
<evidence type="ECO:0000256" key="1">
    <source>
        <dbReference type="SAM" id="MobiDB-lite"/>
    </source>
</evidence>
<comment type="caution">
    <text evidence="2">The sequence shown here is derived from an EMBL/GenBank/DDBJ whole genome shotgun (WGS) entry which is preliminary data.</text>
</comment>
<feature type="compositionally biased region" description="Basic residues" evidence="1">
    <location>
        <begin position="91"/>
        <end position="105"/>
    </location>
</feature>
<dbReference type="Proteomes" id="UP001054837">
    <property type="component" value="Unassembled WGS sequence"/>
</dbReference>
<reference evidence="2 3" key="1">
    <citation type="submission" date="2021-06" db="EMBL/GenBank/DDBJ databases">
        <title>Caerostris darwini draft genome.</title>
        <authorList>
            <person name="Kono N."/>
            <person name="Arakawa K."/>
        </authorList>
    </citation>
    <scope>NUCLEOTIDE SEQUENCE [LARGE SCALE GENOMIC DNA]</scope>
</reference>
<proteinExistence type="predicted"/>
<feature type="region of interest" description="Disordered" evidence="1">
    <location>
        <begin position="1"/>
        <end position="113"/>
    </location>
</feature>
<dbReference type="AlphaFoldDB" id="A0AAV4TRU6"/>
<evidence type="ECO:0000313" key="3">
    <source>
        <dbReference type="Proteomes" id="UP001054837"/>
    </source>
</evidence>
<evidence type="ECO:0000313" key="2">
    <source>
        <dbReference type="EMBL" id="GIY47904.1"/>
    </source>
</evidence>
<gene>
    <name evidence="2" type="ORF">CDAR_301581</name>
</gene>
<protein>
    <submittedName>
        <fullName evidence="2">Uncharacterized protein</fullName>
    </submittedName>
</protein>
<accession>A0AAV4TRU6</accession>
<name>A0AAV4TRU6_9ARAC</name>
<dbReference type="EMBL" id="BPLQ01010029">
    <property type="protein sequence ID" value="GIY47904.1"/>
    <property type="molecule type" value="Genomic_DNA"/>
</dbReference>
<organism evidence="2 3">
    <name type="scientific">Caerostris darwini</name>
    <dbReference type="NCBI Taxonomy" id="1538125"/>
    <lineage>
        <taxon>Eukaryota</taxon>
        <taxon>Metazoa</taxon>
        <taxon>Ecdysozoa</taxon>
        <taxon>Arthropoda</taxon>
        <taxon>Chelicerata</taxon>
        <taxon>Arachnida</taxon>
        <taxon>Araneae</taxon>
        <taxon>Araneomorphae</taxon>
        <taxon>Entelegynae</taxon>
        <taxon>Araneoidea</taxon>
        <taxon>Araneidae</taxon>
        <taxon>Caerostris</taxon>
    </lineage>
</organism>
<feature type="compositionally biased region" description="Low complexity" evidence="1">
    <location>
        <begin position="18"/>
        <end position="33"/>
    </location>
</feature>
<keyword evidence="3" id="KW-1185">Reference proteome</keyword>